<dbReference type="InterPro" id="IPR036249">
    <property type="entry name" value="Thioredoxin-like_sf"/>
</dbReference>
<dbReference type="Gene3D" id="3.40.30.10">
    <property type="entry name" value="Glutaredoxin"/>
    <property type="match status" value="1"/>
</dbReference>
<evidence type="ECO:0000256" key="7">
    <source>
        <dbReference type="ARBA" id="ARBA00022792"/>
    </source>
</evidence>
<evidence type="ECO:0000256" key="1">
    <source>
        <dbReference type="ARBA" id="ARBA00003195"/>
    </source>
</evidence>
<evidence type="ECO:0000259" key="14">
    <source>
        <dbReference type="SMART" id="SM00916"/>
    </source>
</evidence>
<dbReference type="CTD" id="50178"/>
<keyword evidence="15" id="KW-1185">Reference proteome</keyword>
<keyword evidence="7" id="KW-0999">Mitochondrion inner membrane</keyword>
<keyword evidence="6" id="KW-0679">Respiratory chain</keyword>
<dbReference type="Proteomes" id="UP000694866">
    <property type="component" value="Unplaced"/>
</dbReference>
<evidence type="ECO:0000256" key="2">
    <source>
        <dbReference type="ARBA" id="ARBA00004443"/>
    </source>
</evidence>
<name>A0A9R1STW1_9HYME</name>
<evidence type="ECO:0000256" key="6">
    <source>
        <dbReference type="ARBA" id="ARBA00022660"/>
    </source>
</evidence>
<proteinExistence type="inferred from homology"/>
<feature type="disulfide bond" description="Redox-active" evidence="13">
    <location>
        <begin position="28"/>
        <end position="62"/>
    </location>
</feature>
<reference evidence="16" key="1">
    <citation type="submission" date="2025-08" db="UniProtKB">
        <authorList>
            <consortium name="RefSeq"/>
        </authorList>
    </citation>
    <scope>IDENTIFICATION</scope>
    <source>
        <strain evidence="16">USDA-PBARC FA_bdor</strain>
        <tissue evidence="16">Whole organism</tissue>
    </source>
</reference>
<keyword evidence="13" id="KW-1015">Disulfide bond</keyword>
<comment type="function">
    <text evidence="1">Accessory subunit of the mitochondrial membrane respiratory chain NADH dehydrogenase (Complex I), that is believed not to be involved in catalysis. Complex I functions in the transfer of electrons from NADH to the respiratory chain. The immediate electron acceptor for the enzyme is believed to be ubiquinone.</text>
</comment>
<comment type="similarity">
    <text evidence="3">Belongs to the complex I NDUFA2 subunit family.</text>
</comment>
<sequence>MRVVSPLFGNMAAVKFGPHLKELRILLCQSSKSSQGVRDFVESKYVPLKIANPQFPVLIRECSNIEPRLFARYEFGKESSVSLANMNSEEIFKKVQQLATANP</sequence>
<evidence type="ECO:0000256" key="8">
    <source>
        <dbReference type="ARBA" id="ARBA00022982"/>
    </source>
</evidence>
<dbReference type="GO" id="GO:0005743">
    <property type="term" value="C:mitochondrial inner membrane"/>
    <property type="evidence" value="ECO:0007669"/>
    <property type="project" value="UniProtKB-SubCell"/>
</dbReference>
<evidence type="ECO:0000256" key="4">
    <source>
        <dbReference type="ARBA" id="ARBA00016394"/>
    </source>
</evidence>
<gene>
    <name evidence="16" type="primary">ND-B8</name>
</gene>
<feature type="domain" description="Ribosomal protein/NADH dehydrogenase" evidence="14">
    <location>
        <begin position="29"/>
        <end position="102"/>
    </location>
</feature>
<protein>
    <recommendedName>
        <fullName evidence="4">NADH dehydrogenase [ubiquinone] 1 alpha subcomplex subunit 2</fullName>
    </recommendedName>
    <alternativeName>
        <fullName evidence="11">Complex I-B8</fullName>
    </alternativeName>
    <alternativeName>
        <fullName evidence="12">NADH-ubiquinone oxidoreductase B8 subunit</fullName>
    </alternativeName>
</protein>
<dbReference type="KEGG" id="fas:105262890"/>
<evidence type="ECO:0000313" key="15">
    <source>
        <dbReference type="Proteomes" id="UP000694866"/>
    </source>
</evidence>
<keyword evidence="9" id="KW-0496">Mitochondrion</keyword>
<dbReference type="SUPFAM" id="SSF52833">
    <property type="entry name" value="Thioredoxin-like"/>
    <property type="match status" value="1"/>
</dbReference>
<dbReference type="InterPro" id="IPR007741">
    <property type="entry name" value="Ribosomal_mL43/mS25/NADH_DH"/>
</dbReference>
<dbReference type="Pfam" id="PF05047">
    <property type="entry name" value="L51_S25_CI-B8"/>
    <property type="match status" value="1"/>
</dbReference>
<dbReference type="PANTHER" id="PTHR12878">
    <property type="entry name" value="NADH-UBIQUINONE OXIDOREDUCTASE B8 SUBUNIT"/>
    <property type="match status" value="1"/>
</dbReference>
<evidence type="ECO:0000313" key="16">
    <source>
        <dbReference type="RefSeq" id="XP_011297054.1"/>
    </source>
</evidence>
<comment type="subcellular location">
    <subcellularLocation>
        <location evidence="2">Mitochondrion inner membrane</location>
        <topology evidence="2">Peripheral membrane protein</topology>
        <orientation evidence="2">Matrix side</orientation>
    </subcellularLocation>
</comment>
<dbReference type="OrthoDB" id="10250268at2759"/>
<dbReference type="PIRSF" id="PIRSF005822">
    <property type="entry name" value="NDUA2"/>
    <property type="match status" value="1"/>
</dbReference>
<evidence type="ECO:0000256" key="13">
    <source>
        <dbReference type="PIRSR" id="PIRSR005822-1"/>
    </source>
</evidence>
<dbReference type="InterPro" id="IPR016464">
    <property type="entry name" value="NADH_Ub_cplx-1_asu_su-2"/>
</dbReference>
<dbReference type="PANTHER" id="PTHR12878:SF0">
    <property type="entry name" value="NADH DEHYDROGENASE [UBIQUINONE] 1 ALPHA SUBCOMPLEX SUBUNIT 2"/>
    <property type="match status" value="1"/>
</dbReference>
<evidence type="ECO:0000256" key="11">
    <source>
        <dbReference type="ARBA" id="ARBA00031441"/>
    </source>
</evidence>
<keyword evidence="8" id="KW-0249">Electron transport</keyword>
<evidence type="ECO:0000256" key="3">
    <source>
        <dbReference type="ARBA" id="ARBA00008939"/>
    </source>
</evidence>
<dbReference type="GeneID" id="105262890"/>
<accession>A0A9R1STW1</accession>
<dbReference type="SMART" id="SM00916">
    <property type="entry name" value="L51_S25_CI-B8"/>
    <property type="match status" value="1"/>
</dbReference>
<dbReference type="RefSeq" id="XP_011297054.1">
    <property type="nucleotide sequence ID" value="XM_011298752.1"/>
</dbReference>
<keyword evidence="5" id="KW-0813">Transport</keyword>
<keyword evidence="10" id="KW-0472">Membrane</keyword>
<organism evidence="15 16">
    <name type="scientific">Fopius arisanus</name>
    <dbReference type="NCBI Taxonomy" id="64838"/>
    <lineage>
        <taxon>Eukaryota</taxon>
        <taxon>Metazoa</taxon>
        <taxon>Ecdysozoa</taxon>
        <taxon>Arthropoda</taxon>
        <taxon>Hexapoda</taxon>
        <taxon>Insecta</taxon>
        <taxon>Pterygota</taxon>
        <taxon>Neoptera</taxon>
        <taxon>Endopterygota</taxon>
        <taxon>Hymenoptera</taxon>
        <taxon>Apocrita</taxon>
        <taxon>Ichneumonoidea</taxon>
        <taxon>Braconidae</taxon>
        <taxon>Opiinae</taxon>
        <taxon>Fopius</taxon>
    </lineage>
</organism>
<evidence type="ECO:0000256" key="5">
    <source>
        <dbReference type="ARBA" id="ARBA00022448"/>
    </source>
</evidence>
<evidence type="ECO:0000256" key="12">
    <source>
        <dbReference type="ARBA" id="ARBA00032513"/>
    </source>
</evidence>
<dbReference type="AlphaFoldDB" id="A0A9R1STW1"/>
<evidence type="ECO:0000256" key="10">
    <source>
        <dbReference type="ARBA" id="ARBA00023136"/>
    </source>
</evidence>
<evidence type="ECO:0000256" key="9">
    <source>
        <dbReference type="ARBA" id="ARBA00023128"/>
    </source>
</evidence>